<dbReference type="EMBL" id="SIRE01000010">
    <property type="protein sequence ID" value="TBL78215.1"/>
    <property type="molecule type" value="Genomic_DNA"/>
</dbReference>
<protein>
    <submittedName>
        <fullName evidence="2">Alpha/beta hydrolase</fullName>
    </submittedName>
</protein>
<dbReference type="InterPro" id="IPR022742">
    <property type="entry name" value="Hydrolase_4"/>
</dbReference>
<dbReference type="GO" id="GO:0016787">
    <property type="term" value="F:hydrolase activity"/>
    <property type="evidence" value="ECO:0007669"/>
    <property type="project" value="UniProtKB-KW"/>
</dbReference>
<accession>A0A4Q9DPI1</accession>
<dbReference type="Proteomes" id="UP000293142">
    <property type="component" value="Unassembled WGS sequence"/>
</dbReference>
<keyword evidence="3" id="KW-1185">Reference proteome</keyword>
<proteinExistence type="predicted"/>
<dbReference type="AlphaFoldDB" id="A0A4Q9DPI1"/>
<name>A0A4Q9DPI1_9BACL</name>
<sequence length="279" mass="30941">MALDFELQLEQERNIRGSVFPARSEAVATLIVCHGFKGFKDWGFFPYAAERLAENMDVVTFNFSHNGVGADLLEFTELEKFEKNTYSLELEDVDTLVLAVASGRIGNAAAVKSAPIFLLGHSKGAGSSLIYALDNPGQVAGVISWNGIANVNIYSKENIDEMKSVGRSYTLNGRTQQQMPLDKVIIDDIESNRDRFDIIGRIAHIQVPVAFIQGSKDHDRLLLGTEKLLAQYPSARHVVIEGGNHTFNTVHPFQGETPQLHEAIEQTKRFVADCLKQNH</sequence>
<evidence type="ECO:0000313" key="2">
    <source>
        <dbReference type="EMBL" id="TBL78215.1"/>
    </source>
</evidence>
<dbReference type="RefSeq" id="WP_131014199.1">
    <property type="nucleotide sequence ID" value="NZ_SIRE01000010.1"/>
</dbReference>
<dbReference type="OrthoDB" id="9808543at2"/>
<dbReference type="Gene3D" id="3.40.50.1820">
    <property type="entry name" value="alpha/beta hydrolase"/>
    <property type="match status" value="1"/>
</dbReference>
<reference evidence="2 3" key="1">
    <citation type="submission" date="2019-02" db="EMBL/GenBank/DDBJ databases">
        <title>Paenibacillus sp. nov., isolated from surface-sterilized tissue of Thalictrum simplex L.</title>
        <authorList>
            <person name="Tuo L."/>
        </authorList>
    </citation>
    <scope>NUCLEOTIDE SEQUENCE [LARGE SCALE GENOMIC DNA]</scope>
    <source>
        <strain evidence="2 3">N2SHLJ1</strain>
    </source>
</reference>
<dbReference type="Pfam" id="PF12146">
    <property type="entry name" value="Hydrolase_4"/>
    <property type="match status" value="1"/>
</dbReference>
<feature type="domain" description="Serine aminopeptidase S33" evidence="1">
    <location>
        <begin position="25"/>
        <end position="154"/>
    </location>
</feature>
<evidence type="ECO:0000313" key="3">
    <source>
        <dbReference type="Proteomes" id="UP000293142"/>
    </source>
</evidence>
<dbReference type="SUPFAM" id="SSF53474">
    <property type="entry name" value="alpha/beta-Hydrolases"/>
    <property type="match status" value="1"/>
</dbReference>
<dbReference type="InterPro" id="IPR029058">
    <property type="entry name" value="AB_hydrolase_fold"/>
</dbReference>
<gene>
    <name evidence="2" type="ORF">EYB31_15185</name>
</gene>
<keyword evidence="2" id="KW-0378">Hydrolase</keyword>
<organism evidence="2 3">
    <name type="scientific">Paenibacillus thalictri</name>
    <dbReference type="NCBI Taxonomy" id="2527873"/>
    <lineage>
        <taxon>Bacteria</taxon>
        <taxon>Bacillati</taxon>
        <taxon>Bacillota</taxon>
        <taxon>Bacilli</taxon>
        <taxon>Bacillales</taxon>
        <taxon>Paenibacillaceae</taxon>
        <taxon>Paenibacillus</taxon>
    </lineage>
</organism>
<comment type="caution">
    <text evidence="2">The sequence shown here is derived from an EMBL/GenBank/DDBJ whole genome shotgun (WGS) entry which is preliminary data.</text>
</comment>
<evidence type="ECO:0000259" key="1">
    <source>
        <dbReference type="Pfam" id="PF12146"/>
    </source>
</evidence>